<feature type="compositionally biased region" description="Basic residues" evidence="1">
    <location>
        <begin position="1355"/>
        <end position="1370"/>
    </location>
</feature>
<accession>A0A9W6UCP6</accession>
<gene>
    <name evidence="2" type="ORF">Plil01_001261800</name>
</gene>
<feature type="compositionally biased region" description="Low complexity" evidence="1">
    <location>
        <begin position="136"/>
        <end position="153"/>
    </location>
</feature>
<comment type="caution">
    <text evidence="2">The sequence shown here is derived from an EMBL/GenBank/DDBJ whole genome shotgun (WGS) entry which is preliminary data.</text>
</comment>
<evidence type="ECO:0000313" key="3">
    <source>
        <dbReference type="Proteomes" id="UP001165083"/>
    </source>
</evidence>
<feature type="compositionally biased region" description="Basic and acidic residues" evidence="1">
    <location>
        <begin position="1381"/>
        <end position="1391"/>
    </location>
</feature>
<dbReference type="OrthoDB" id="65154at2759"/>
<feature type="region of interest" description="Disordered" evidence="1">
    <location>
        <begin position="954"/>
        <end position="1003"/>
    </location>
</feature>
<feature type="region of interest" description="Disordered" evidence="1">
    <location>
        <begin position="121"/>
        <end position="153"/>
    </location>
</feature>
<feature type="compositionally biased region" description="Basic and acidic residues" evidence="1">
    <location>
        <begin position="1336"/>
        <end position="1354"/>
    </location>
</feature>
<organism evidence="2 3">
    <name type="scientific">Phytophthora lilii</name>
    <dbReference type="NCBI Taxonomy" id="2077276"/>
    <lineage>
        <taxon>Eukaryota</taxon>
        <taxon>Sar</taxon>
        <taxon>Stramenopiles</taxon>
        <taxon>Oomycota</taxon>
        <taxon>Peronosporomycetes</taxon>
        <taxon>Peronosporales</taxon>
        <taxon>Peronosporaceae</taxon>
        <taxon>Phytophthora</taxon>
    </lineage>
</organism>
<name>A0A9W6UCP6_9STRA</name>
<reference evidence="2" key="1">
    <citation type="submission" date="2023-04" db="EMBL/GenBank/DDBJ databases">
        <title>Phytophthora lilii NBRC 32176.</title>
        <authorList>
            <person name="Ichikawa N."/>
            <person name="Sato H."/>
            <person name="Tonouchi N."/>
        </authorList>
    </citation>
    <scope>NUCLEOTIDE SEQUENCE</scope>
    <source>
        <strain evidence="2">NBRC 32176</strain>
    </source>
</reference>
<proteinExistence type="predicted"/>
<protein>
    <submittedName>
        <fullName evidence="2">Unnamed protein product</fullName>
    </submittedName>
</protein>
<feature type="region of interest" description="Disordered" evidence="1">
    <location>
        <begin position="1"/>
        <end position="33"/>
    </location>
</feature>
<evidence type="ECO:0000256" key="1">
    <source>
        <dbReference type="SAM" id="MobiDB-lite"/>
    </source>
</evidence>
<sequence length="1400" mass="155666">MSTLISDGAPPPQLNNEESQPRRRRPSSARASFMQQKLQTALSQAEKASADLAQSSNFGQADEARVPGDFQVDRSIARYRSTAAVVSFTESATAFSYATSCMPGVHFYTFLAAKEAAAPRTARGAAPHSNNTSGINHSSSANGSGENSGNQANPRLTARRQNVALKLNVPDTILYGETGRAVWIYTDAEGYVQRVTEFSDKQVLDKFAEGSPAVVDEQHLVVYKEPITTMAPVDHPNGQLGNGSPAFNSQGNQLRLLNLGEVRTLLNGVMAMHKSFALQQFVKCNGSKAFVQRAVYEAGKPSHAWMISNVEPFRDPNAPPSPSPGTAGPQSSPRPVLVRSTSSSTIATSGPDGSGGSIPLVTRLCTSIQTDKACTFVKLTERGCATVSELNLRVIRYIEHRLRIALQTFVADFVKDASGEWWLLQVKAFQVQNKVHPGRVFSLPIKLRMAYLNYRDTVILDEDDDDAFDGDDRRSKMRHRHHRRAIVPLSQRNIHKLVQCKCCLAAYPSSELSFKMTLKMISDMLLRIRSRLPPEKILPFLSAAFARELPESAVAYESWSVCSFCYAIYERDQQLQRIETKFSAALGLPNTKTMAEGLSRIQDRSYVLDPTVSASIIPSQLTLCRLVLVINAIYDIPPELYNAEQENARVEAAADEVAAAEGRKRTKRAIASRLYLRINALGYTECIPINADDIMEASEKAPVGARRRRDSVASSVSDDDEEGSREDSDQSERQSFRRQSSWHRLSCSQTNRHQQPPSNNDINYWLPTNLIRTIPFFAPRTSLQSKLKETSGITPFLTEDNSVRVQLIRATEPPLQDPAALAARRRPKNRRAALVPAAASISELVSQMHGPTHSVVLGSTKIRMTQFRSSYVTKIDYYACMAITGEMLNIKGNIGLERVRYVDSKLLTSQHRLRVYNGVFVPDESYTTGDALSSEWMDCFRASSYVVKRPPPIIPTTADPVESPKKVGGTQRKSATSNQGNSNQRCVTRPTSSRVSLMDEDEEMDKELEQMIERANLKQHEAHFRQMGLNPAQTSSNNNEEDMKAASASAIKQELLRDSIGTSSKSATQMAMLLNKPIISPRSELADCTASDDNNSIANGTSMILPYPRNRKWMWSLVLLISQAHNLQSRERSCCRWECHYTLLAQRRSALERLPASSRTRSGTLLNSASAEVFSSQSTSTSSHLEVQFNCTHKFWLAGTTLMVQAYLRNNPALRLFFRNDMYASTRSESEGEFYGVLGLSKLLQTRGFDTTIDIIAAHDDPTITPREAAAISRMSPYLSLSVQLSRLSTDPDEAIAENKFVELACTAEGLQVLRKVFHLVTMSSLLQGLKFVSRSGDDEGDSKRHAKDKGERKKEKKSKSKKTHKHRRRDSSSEEENEPEEKTALPRDEWMTMVPTVRA</sequence>
<evidence type="ECO:0000313" key="2">
    <source>
        <dbReference type="EMBL" id="GMF29685.1"/>
    </source>
</evidence>
<feature type="compositionally biased region" description="Basic and acidic residues" evidence="1">
    <location>
        <begin position="725"/>
        <end position="735"/>
    </location>
</feature>
<feature type="compositionally biased region" description="Low complexity" evidence="1">
    <location>
        <begin position="324"/>
        <end position="333"/>
    </location>
</feature>
<feature type="compositionally biased region" description="Polar residues" evidence="1">
    <location>
        <begin position="339"/>
        <end position="348"/>
    </location>
</feature>
<dbReference type="EMBL" id="BSXW01000791">
    <property type="protein sequence ID" value="GMF29685.1"/>
    <property type="molecule type" value="Genomic_DNA"/>
</dbReference>
<feature type="region of interest" description="Disordered" evidence="1">
    <location>
        <begin position="310"/>
        <end position="354"/>
    </location>
</feature>
<feature type="compositionally biased region" description="Polar residues" evidence="1">
    <location>
        <begin position="742"/>
        <end position="760"/>
    </location>
</feature>
<dbReference type="Proteomes" id="UP001165083">
    <property type="component" value="Unassembled WGS sequence"/>
</dbReference>
<feature type="region of interest" description="Disordered" evidence="1">
    <location>
        <begin position="700"/>
        <end position="760"/>
    </location>
</feature>
<keyword evidence="3" id="KW-1185">Reference proteome</keyword>
<feature type="region of interest" description="Disordered" evidence="1">
    <location>
        <begin position="1334"/>
        <end position="1400"/>
    </location>
</feature>
<feature type="compositionally biased region" description="Polar residues" evidence="1">
    <location>
        <begin position="971"/>
        <end position="995"/>
    </location>
</feature>